<feature type="domain" description="DUF4340" evidence="2">
    <location>
        <begin position="92"/>
        <end position="223"/>
    </location>
</feature>
<dbReference type="EMBL" id="RQGM01000057">
    <property type="protein sequence ID" value="TGL82464.1"/>
    <property type="molecule type" value="Genomic_DNA"/>
</dbReference>
<proteinExistence type="predicted"/>
<gene>
    <name evidence="3" type="ORF">EHQ83_14090</name>
</gene>
<organism evidence="3 4">
    <name type="scientific">Leptospira yasudae</name>
    <dbReference type="NCBI Taxonomy" id="2202201"/>
    <lineage>
        <taxon>Bacteria</taxon>
        <taxon>Pseudomonadati</taxon>
        <taxon>Spirochaetota</taxon>
        <taxon>Spirochaetia</taxon>
        <taxon>Leptospirales</taxon>
        <taxon>Leptospiraceae</taxon>
        <taxon>Leptospira</taxon>
    </lineage>
</organism>
<evidence type="ECO:0000313" key="4">
    <source>
        <dbReference type="Proteomes" id="UP000297613"/>
    </source>
</evidence>
<keyword evidence="1" id="KW-0812">Transmembrane</keyword>
<accession>A0A6N4QL10</accession>
<feature type="transmembrane region" description="Helical" evidence="1">
    <location>
        <begin position="21"/>
        <end position="39"/>
    </location>
</feature>
<dbReference type="AlphaFoldDB" id="A0A6N4QL10"/>
<evidence type="ECO:0000256" key="1">
    <source>
        <dbReference type="SAM" id="Phobius"/>
    </source>
</evidence>
<dbReference type="Pfam" id="PF14238">
    <property type="entry name" value="DUF4340"/>
    <property type="match status" value="1"/>
</dbReference>
<keyword evidence="1" id="KW-1133">Transmembrane helix</keyword>
<protein>
    <recommendedName>
        <fullName evidence="2">DUF4340 domain-containing protein</fullName>
    </recommendedName>
</protein>
<sequence>MKASFQNRVVSWSVRFFQEDKALSLVLVNVVLATVWILLANPFGFFLKNYQSADPFFPFSKDEIERIQIGRKGHETVLERINGVWIVTVRNNTADSDSQKVAAFLNGILKIRKFTKIEENGSNGAEFGFNGEELKLQLQTASGEIASLGIGAGETNANGTFVQESSNGPIWLVEENLLSLSGRGNETFFFSGKFFPETGNTQEIHTILIHSNGARKIEVNLEQIRPGVWKPDRTDTPLCPGEDCSALIQKILSWKAERVWIKPFHERILPLSSRDKLRIDIRFHGTQTSPLRLEWIGNTIDQEPIFRSNSDSVLFVGDPVFLRGFREDFNANEFFRDSSDPF</sequence>
<evidence type="ECO:0000313" key="3">
    <source>
        <dbReference type="EMBL" id="TGL82464.1"/>
    </source>
</evidence>
<dbReference type="Proteomes" id="UP000297613">
    <property type="component" value="Unassembled WGS sequence"/>
</dbReference>
<keyword evidence="1" id="KW-0472">Membrane</keyword>
<name>A0A6N4QL10_9LEPT</name>
<dbReference type="InterPro" id="IPR025641">
    <property type="entry name" value="DUF4340"/>
</dbReference>
<evidence type="ECO:0000259" key="2">
    <source>
        <dbReference type="Pfam" id="PF14238"/>
    </source>
</evidence>
<reference evidence="3 4" key="1">
    <citation type="journal article" date="2019" name="PLoS Negl. Trop. Dis.">
        <title>Revisiting the worldwide diversity of Leptospira species in the environment.</title>
        <authorList>
            <person name="Vincent A.T."/>
            <person name="Schiettekatte O."/>
            <person name="Bourhy P."/>
            <person name="Veyrier F.J."/>
            <person name="Picardeau M."/>
        </authorList>
    </citation>
    <scope>NUCLEOTIDE SEQUENCE [LARGE SCALE GENOMIC DNA]</scope>
    <source>
        <strain evidence="3 4">201702445</strain>
    </source>
</reference>
<comment type="caution">
    <text evidence="3">The sequence shown here is derived from an EMBL/GenBank/DDBJ whole genome shotgun (WGS) entry which is preliminary data.</text>
</comment>
<dbReference type="RefSeq" id="WP_135568695.1">
    <property type="nucleotide sequence ID" value="NZ_RQGK01000054.1"/>
</dbReference>